<organism evidence="4">
    <name type="scientific">Candidatus Berkiella cookevillensis</name>
    <dbReference type="NCBI Taxonomy" id="437022"/>
    <lineage>
        <taxon>Bacteria</taxon>
        <taxon>Pseudomonadati</taxon>
        <taxon>Pseudomonadota</taxon>
        <taxon>Gammaproteobacteria</taxon>
        <taxon>Candidatus Berkiellales</taxon>
        <taxon>Candidatus Berkiellaceae</taxon>
        <taxon>Candidatus Berkiella</taxon>
    </lineage>
</organism>
<dbReference type="Proteomes" id="UP000051494">
    <property type="component" value="Unassembled WGS sequence"/>
</dbReference>
<dbReference type="SUPFAM" id="SSF52172">
    <property type="entry name" value="CheY-like"/>
    <property type="match status" value="1"/>
</dbReference>
<dbReference type="InterPro" id="IPR036457">
    <property type="entry name" value="PPM-type-like_dom_sf"/>
</dbReference>
<dbReference type="RefSeq" id="WP_057625209.1">
    <property type="nucleotide sequence ID" value="NZ_LKHV02000001.1"/>
</dbReference>
<keyword evidence="1 4" id="KW-0378">Hydrolase</keyword>
<reference evidence="4" key="1">
    <citation type="submission" date="2015-09" db="EMBL/GenBank/DDBJ databases">
        <title>Draft Genome Sequences of Two Novel Amoeba-resistant Intranuclear Bacteria, Candidatus Berkiella cookevillensis and Candidatus Berkiella aquae.</title>
        <authorList>
            <person name="Mehari Y.T."/>
            <person name="Arivett B.A."/>
            <person name="Farone A.L."/>
            <person name="Gunderson J.H."/>
            <person name="Farone M.B."/>
        </authorList>
    </citation>
    <scope>NUCLEOTIDE SEQUENCE [LARGE SCALE GENOMIC DNA]</scope>
    <source>
        <strain evidence="4">CC99</strain>
    </source>
</reference>
<dbReference type="InterPro" id="IPR011006">
    <property type="entry name" value="CheY-like_superfamily"/>
</dbReference>
<dbReference type="InterPro" id="IPR001932">
    <property type="entry name" value="PPM-type_phosphatase-like_dom"/>
</dbReference>
<proteinExistence type="predicted"/>
<dbReference type="PROSITE" id="PS50110">
    <property type="entry name" value="RESPONSE_REGULATORY"/>
    <property type="match status" value="1"/>
</dbReference>
<dbReference type="PANTHER" id="PTHR43156:SF2">
    <property type="entry name" value="STAGE II SPORULATION PROTEIN E"/>
    <property type="match status" value="1"/>
</dbReference>
<feature type="domain" description="Response regulatory" evidence="3">
    <location>
        <begin position="7"/>
        <end position="120"/>
    </location>
</feature>
<dbReference type="EC" id="3.1.3.3" evidence="4"/>
<dbReference type="GO" id="GO:0000160">
    <property type="term" value="P:phosphorelay signal transduction system"/>
    <property type="evidence" value="ECO:0007669"/>
    <property type="project" value="InterPro"/>
</dbReference>
<dbReference type="OrthoDB" id="9802426at2"/>
<dbReference type="EMBL" id="LKHV01000013">
    <property type="protein sequence ID" value="KRG17648.1"/>
    <property type="molecule type" value="Genomic_DNA"/>
</dbReference>
<comment type="caution">
    <text evidence="4">The sequence shown here is derived from an EMBL/GenBank/DDBJ whole genome shotgun (WGS) entry which is preliminary data.</text>
</comment>
<protein>
    <submittedName>
        <fullName evidence="5">Fused response regulator/phosphatase</fullName>
    </submittedName>
    <submittedName>
        <fullName evidence="4">Phosphoserine phosphatase RsbP</fullName>
        <ecNumber evidence="4">3.1.3.3</ecNumber>
    </submittedName>
</protein>
<dbReference type="Pfam" id="PF07228">
    <property type="entry name" value="SpoIIE"/>
    <property type="match status" value="1"/>
</dbReference>
<evidence type="ECO:0000313" key="5">
    <source>
        <dbReference type="EMBL" id="MCS5708069.1"/>
    </source>
</evidence>
<dbReference type="InterPro" id="IPR001789">
    <property type="entry name" value="Sig_transdc_resp-reg_receiver"/>
</dbReference>
<reference evidence="5" key="3">
    <citation type="submission" date="2021-06" db="EMBL/GenBank/DDBJ databases">
        <title>Genomic Description and Analysis of Intracellular Bacteria, Candidatus Berkiella cookevillensis and Candidatus Berkiella aquae.</title>
        <authorList>
            <person name="Kidane D.T."/>
            <person name="Mehari Y.T."/>
            <person name="Rice F.C."/>
            <person name="Arivett B.A."/>
            <person name="Farone A.L."/>
            <person name="Berk S.G."/>
            <person name="Farone M.B."/>
        </authorList>
    </citation>
    <scope>NUCLEOTIDE SEQUENCE</scope>
    <source>
        <strain evidence="5">CC99</strain>
    </source>
</reference>
<reference evidence="5" key="2">
    <citation type="journal article" date="2016" name="Genome Announc.">
        <title>Draft Genome Sequences of Two Novel Amoeba-Resistant Intranuclear Bacteria, 'Candidatus Berkiella cookevillensis' and 'Candidatus Berkiella aquae'.</title>
        <authorList>
            <person name="Mehari Y.T."/>
            <person name="Arivett B.A."/>
            <person name="Farone A.L."/>
            <person name="Gunderson J.H."/>
            <person name="Farone M.B."/>
        </authorList>
    </citation>
    <scope>NUCLEOTIDE SEQUENCE</scope>
    <source>
        <strain evidence="5">CC99</strain>
    </source>
</reference>
<dbReference type="Pfam" id="PF00072">
    <property type="entry name" value="Response_reg"/>
    <property type="match status" value="1"/>
</dbReference>
<dbReference type="AlphaFoldDB" id="A0A0Q9YAB0"/>
<dbReference type="PATRIC" id="fig|1590042.3.peg.2154"/>
<evidence type="ECO:0000313" key="6">
    <source>
        <dbReference type="Proteomes" id="UP000051494"/>
    </source>
</evidence>
<gene>
    <name evidence="4" type="primary">rsbP</name>
    <name evidence="5" type="ORF">CC99x_004035</name>
    <name evidence="4" type="ORF">CC99x_02107</name>
</gene>
<name>A0A0Q9YAB0_9GAMM</name>
<sequence>MQTSYGHILTYIEDDALQASLQVFLIDLGFTVTQSHSLEQVQHLMKHNGPDLVISDLQRNPENGLLFLSEFSHIYPDVPIITLTVPHQKQVLKSLRLGAWDCIEQPLENLTQLEHSVCKALERARLVNENKLYRHKLEEMNGKLEDSLHELRYDQMAGKKVQAQMFPASDLLFNHYHLSNFVMPSLYLSGDMVDYFTISEKHIGFYIADVSGHGASSAFVTVMIKALFDQLLLNYKQKRTKVILQPKKVFAIANDYLLQANLGKYVTMIYAVLDTETHRLRYSVAGHYPNPILIKAQKAEFLPGRAFAVGMVKHAAFKDLAIDFPMNSKLALFSDGLMEVIAGQALDDKEKILLSAIERIDKENGYLSTQALKKTFNIKEAESRPDDITFLLMNRCEAIEGHKYNE</sequence>
<dbReference type="GO" id="GO:0016791">
    <property type="term" value="F:phosphatase activity"/>
    <property type="evidence" value="ECO:0007669"/>
    <property type="project" value="TreeGrafter"/>
</dbReference>
<dbReference type="SMART" id="SM00448">
    <property type="entry name" value="REC"/>
    <property type="match status" value="1"/>
</dbReference>
<keyword evidence="6" id="KW-1185">Reference proteome</keyword>
<dbReference type="PANTHER" id="PTHR43156">
    <property type="entry name" value="STAGE II SPORULATION PROTEIN E-RELATED"/>
    <property type="match status" value="1"/>
</dbReference>
<evidence type="ECO:0000259" key="3">
    <source>
        <dbReference type="PROSITE" id="PS50110"/>
    </source>
</evidence>
<evidence type="ECO:0000313" key="4">
    <source>
        <dbReference type="EMBL" id="KRG17648.1"/>
    </source>
</evidence>
<dbReference type="EMBL" id="LKHV02000001">
    <property type="protein sequence ID" value="MCS5708069.1"/>
    <property type="molecule type" value="Genomic_DNA"/>
</dbReference>
<evidence type="ECO:0000256" key="1">
    <source>
        <dbReference type="ARBA" id="ARBA00022801"/>
    </source>
</evidence>
<dbReference type="STRING" id="437022.CC99x_02107"/>
<dbReference type="Gene3D" id="1.20.5.390">
    <property type="entry name" value="L1 transposable element, trimerization domain"/>
    <property type="match status" value="1"/>
</dbReference>
<dbReference type="SMART" id="SM00331">
    <property type="entry name" value="PP2C_SIG"/>
    <property type="match status" value="1"/>
</dbReference>
<accession>A0A0Q9YAB0</accession>
<dbReference type="Gene3D" id="3.60.40.10">
    <property type="entry name" value="PPM-type phosphatase domain"/>
    <property type="match status" value="1"/>
</dbReference>
<dbReference type="InterPro" id="IPR052016">
    <property type="entry name" value="Bact_Sigma-Reg"/>
</dbReference>
<dbReference type="Gene3D" id="3.40.50.2300">
    <property type="match status" value="1"/>
</dbReference>
<feature type="modified residue" description="4-aspartylphosphate" evidence="2">
    <location>
        <position position="56"/>
    </location>
</feature>
<keyword evidence="2" id="KW-0597">Phosphoprotein</keyword>
<evidence type="ECO:0000256" key="2">
    <source>
        <dbReference type="PROSITE-ProRule" id="PRU00169"/>
    </source>
</evidence>